<dbReference type="EMBL" id="BSXW01000131">
    <property type="protein sequence ID" value="GMF12798.1"/>
    <property type="molecule type" value="Genomic_DNA"/>
</dbReference>
<dbReference type="AlphaFoldDB" id="A0A9W6TDM1"/>
<evidence type="ECO:0000256" key="1">
    <source>
        <dbReference type="ARBA" id="ARBA00004245"/>
    </source>
</evidence>
<dbReference type="PANTHER" id="PTHR19302">
    <property type="entry name" value="GAMMA TUBULIN COMPLEX PROTEIN"/>
    <property type="match status" value="1"/>
</dbReference>
<dbReference type="GO" id="GO:0051321">
    <property type="term" value="P:meiotic cell cycle"/>
    <property type="evidence" value="ECO:0007669"/>
    <property type="project" value="TreeGrafter"/>
</dbReference>
<name>A0A9W6TDM1_9STRA</name>
<evidence type="ECO:0000256" key="3">
    <source>
        <dbReference type="ARBA" id="ARBA00022701"/>
    </source>
</evidence>
<dbReference type="GO" id="GO:0043015">
    <property type="term" value="F:gamma-tubulin binding"/>
    <property type="evidence" value="ECO:0007669"/>
    <property type="project" value="InterPro"/>
</dbReference>
<comment type="caution">
    <text evidence="7">The sequence shown here is derived from an EMBL/GenBank/DDBJ whole genome shotgun (WGS) entry which is preliminary data.</text>
</comment>
<dbReference type="Proteomes" id="UP001165083">
    <property type="component" value="Unassembled WGS sequence"/>
</dbReference>
<dbReference type="GO" id="GO:0031122">
    <property type="term" value="P:cytoplasmic microtubule organization"/>
    <property type="evidence" value="ECO:0007669"/>
    <property type="project" value="TreeGrafter"/>
</dbReference>
<organism evidence="7 8">
    <name type="scientific">Phytophthora lilii</name>
    <dbReference type="NCBI Taxonomy" id="2077276"/>
    <lineage>
        <taxon>Eukaryota</taxon>
        <taxon>Sar</taxon>
        <taxon>Stramenopiles</taxon>
        <taxon>Oomycota</taxon>
        <taxon>Peronosporomycetes</taxon>
        <taxon>Peronosporales</taxon>
        <taxon>Peronosporaceae</taxon>
        <taxon>Phytophthora</taxon>
    </lineage>
</organism>
<comment type="subcellular location">
    <subcellularLocation>
        <location evidence="1">Cytoplasm</location>
        <location evidence="1">Cytoskeleton</location>
    </subcellularLocation>
</comment>
<evidence type="ECO:0000313" key="7">
    <source>
        <dbReference type="EMBL" id="GMF12798.1"/>
    </source>
</evidence>
<evidence type="ECO:0000313" key="8">
    <source>
        <dbReference type="Proteomes" id="UP001165083"/>
    </source>
</evidence>
<gene>
    <name evidence="7" type="ORF">Plil01_000335700</name>
</gene>
<dbReference type="GO" id="GO:0000278">
    <property type="term" value="P:mitotic cell cycle"/>
    <property type="evidence" value="ECO:0007669"/>
    <property type="project" value="TreeGrafter"/>
</dbReference>
<dbReference type="GO" id="GO:0000930">
    <property type="term" value="C:gamma-tubulin complex"/>
    <property type="evidence" value="ECO:0007669"/>
    <property type="project" value="TreeGrafter"/>
</dbReference>
<dbReference type="GO" id="GO:0051225">
    <property type="term" value="P:spindle assembly"/>
    <property type="evidence" value="ECO:0007669"/>
    <property type="project" value="TreeGrafter"/>
</dbReference>
<sequence length="370" mass="40455">MDSEALVLLYGLMDTAPPPLHNEDIRSHPGFAAMSMDKYGARGSMPGSLESSVSERNSDLGAHHRSHSMPAASPVFGGQDTATASSIGQAKTDLDSLEDSFKFAVGIAPVQKTVRGKGSSPRTHSGAIVPGAMSASSSGIVAGRSSFDVPEEVLLRDVLYALQAVESRYLYFDDAADRFQITRSVGVPTRELKHTLNVSYYEAQRLTLMNCLSVLASQIDEDAETRQPHERTVSSLTLRTLIVWTQDPLDKMRLMARLIDSVEGLRGGALASGIHSHVLHGDPDVSQSVQSVMKRIAAPIIRMIKRWVFEGELEDVHGEFFVVADPTVTDDQFWAKKYTLNLKMLPTFISTYVAVVILFQFCDKGNCSFS</sequence>
<accession>A0A9W6TDM1</accession>
<dbReference type="InterPro" id="IPR041470">
    <property type="entry name" value="GCP_N"/>
</dbReference>
<dbReference type="GO" id="GO:0051011">
    <property type="term" value="F:microtubule minus-end binding"/>
    <property type="evidence" value="ECO:0007669"/>
    <property type="project" value="TreeGrafter"/>
</dbReference>
<keyword evidence="3" id="KW-0493">Microtubule</keyword>
<proteinExistence type="predicted"/>
<feature type="domain" description="Gamma tubulin complex component protein N-terminal" evidence="6">
    <location>
        <begin position="213"/>
        <end position="359"/>
    </location>
</feature>
<dbReference type="Pfam" id="PF17681">
    <property type="entry name" value="GCP_N_terminal"/>
    <property type="match status" value="1"/>
</dbReference>
<dbReference type="GO" id="GO:0007020">
    <property type="term" value="P:microtubule nucleation"/>
    <property type="evidence" value="ECO:0007669"/>
    <property type="project" value="InterPro"/>
</dbReference>
<evidence type="ECO:0000256" key="4">
    <source>
        <dbReference type="ARBA" id="ARBA00023212"/>
    </source>
</evidence>
<keyword evidence="4" id="KW-0206">Cytoskeleton</keyword>
<keyword evidence="2" id="KW-0963">Cytoplasm</keyword>
<keyword evidence="8" id="KW-1185">Reference proteome</keyword>
<evidence type="ECO:0000259" key="6">
    <source>
        <dbReference type="Pfam" id="PF17681"/>
    </source>
</evidence>
<protein>
    <submittedName>
        <fullName evidence="7">Unnamed protein product</fullName>
    </submittedName>
</protein>
<evidence type="ECO:0000256" key="2">
    <source>
        <dbReference type="ARBA" id="ARBA00022490"/>
    </source>
</evidence>
<dbReference type="InterPro" id="IPR007259">
    <property type="entry name" value="GCP"/>
</dbReference>
<dbReference type="GO" id="GO:0000922">
    <property type="term" value="C:spindle pole"/>
    <property type="evidence" value="ECO:0007669"/>
    <property type="project" value="InterPro"/>
</dbReference>
<feature type="region of interest" description="Disordered" evidence="5">
    <location>
        <begin position="42"/>
        <end position="71"/>
    </location>
</feature>
<evidence type="ECO:0000256" key="5">
    <source>
        <dbReference type="SAM" id="MobiDB-lite"/>
    </source>
</evidence>
<dbReference type="GO" id="GO:0005874">
    <property type="term" value="C:microtubule"/>
    <property type="evidence" value="ECO:0007669"/>
    <property type="project" value="UniProtKB-KW"/>
</dbReference>
<dbReference type="OrthoDB" id="5860513at2759"/>
<dbReference type="PANTHER" id="PTHR19302:SF14">
    <property type="entry name" value="GAMMA-TUBULIN COMPLEX COMPONENT 3"/>
    <property type="match status" value="1"/>
</dbReference>
<reference evidence="7" key="1">
    <citation type="submission" date="2023-04" db="EMBL/GenBank/DDBJ databases">
        <title>Phytophthora lilii NBRC 32176.</title>
        <authorList>
            <person name="Ichikawa N."/>
            <person name="Sato H."/>
            <person name="Tonouchi N."/>
        </authorList>
    </citation>
    <scope>NUCLEOTIDE SEQUENCE</scope>
    <source>
        <strain evidence="7">NBRC 32176</strain>
    </source>
</reference>